<dbReference type="PANTHER" id="PTHR10458:SF22">
    <property type="entry name" value="PEPTIDE DEFORMYLASE"/>
    <property type="match status" value="1"/>
</dbReference>
<feature type="binding site" evidence="2">
    <location>
        <position position="96"/>
    </location>
    <ligand>
        <name>Fe cation</name>
        <dbReference type="ChEBI" id="CHEBI:24875"/>
    </ligand>
</feature>
<dbReference type="NCBIfam" id="NF001159">
    <property type="entry name" value="PRK00150.1-3"/>
    <property type="match status" value="1"/>
</dbReference>
<dbReference type="PIRSF" id="PIRSF004749">
    <property type="entry name" value="Pep_def"/>
    <property type="match status" value="1"/>
</dbReference>
<dbReference type="EMBL" id="PFBV01000001">
    <property type="protein sequence ID" value="PIT88769.1"/>
    <property type="molecule type" value="Genomic_DNA"/>
</dbReference>
<dbReference type="AlphaFoldDB" id="A0A2M6W7K7"/>
<dbReference type="Pfam" id="PF01327">
    <property type="entry name" value="Pep_deformylase"/>
    <property type="match status" value="1"/>
</dbReference>
<protein>
    <recommendedName>
        <fullName evidence="2">Peptide deformylase</fullName>
        <shortName evidence="2">PDF</shortName>
        <ecNumber evidence="2">3.5.1.88</ecNumber>
    </recommendedName>
    <alternativeName>
        <fullName evidence="2">Polypeptide deformylase</fullName>
    </alternativeName>
</protein>
<comment type="catalytic activity">
    <reaction evidence="2">
        <text>N-terminal N-formyl-L-methionyl-[peptide] + H2O = N-terminal L-methionyl-[peptide] + formate</text>
        <dbReference type="Rhea" id="RHEA:24420"/>
        <dbReference type="Rhea" id="RHEA-COMP:10639"/>
        <dbReference type="Rhea" id="RHEA-COMP:10640"/>
        <dbReference type="ChEBI" id="CHEBI:15377"/>
        <dbReference type="ChEBI" id="CHEBI:15740"/>
        <dbReference type="ChEBI" id="CHEBI:49298"/>
        <dbReference type="ChEBI" id="CHEBI:64731"/>
        <dbReference type="EC" id="3.5.1.88"/>
    </reaction>
</comment>
<dbReference type="GO" id="GO:0042586">
    <property type="term" value="F:peptide deformylase activity"/>
    <property type="evidence" value="ECO:0007669"/>
    <property type="project" value="UniProtKB-UniRule"/>
</dbReference>
<keyword evidence="2" id="KW-0408">Iron</keyword>
<comment type="similarity">
    <text evidence="1 2">Belongs to the polypeptide deformylase family.</text>
</comment>
<feature type="binding site" evidence="2">
    <location>
        <position position="138"/>
    </location>
    <ligand>
        <name>Fe cation</name>
        <dbReference type="ChEBI" id="CHEBI:24875"/>
    </ligand>
</feature>
<comment type="caution">
    <text evidence="4">The sequence shown here is derived from an EMBL/GenBank/DDBJ whole genome shotgun (WGS) entry which is preliminary data.</text>
</comment>
<dbReference type="InterPro" id="IPR023635">
    <property type="entry name" value="Peptide_deformylase"/>
</dbReference>
<evidence type="ECO:0000256" key="1">
    <source>
        <dbReference type="ARBA" id="ARBA00010759"/>
    </source>
</evidence>
<dbReference type="InterPro" id="IPR036821">
    <property type="entry name" value="Peptide_deformylase_sf"/>
</dbReference>
<evidence type="ECO:0000313" key="4">
    <source>
        <dbReference type="EMBL" id="PIT88769.1"/>
    </source>
</evidence>
<dbReference type="Gene3D" id="3.90.45.10">
    <property type="entry name" value="Peptide deformylase"/>
    <property type="match status" value="1"/>
</dbReference>
<keyword evidence="2" id="KW-0648">Protein biosynthesis</keyword>
<dbReference type="PANTHER" id="PTHR10458">
    <property type="entry name" value="PEPTIDE DEFORMYLASE"/>
    <property type="match status" value="1"/>
</dbReference>
<dbReference type="PROSITE" id="PS50965">
    <property type="entry name" value="NERD"/>
    <property type="match status" value="1"/>
</dbReference>
<feature type="binding site" evidence="2">
    <location>
        <position position="142"/>
    </location>
    <ligand>
        <name>Fe cation</name>
        <dbReference type="ChEBI" id="CHEBI:24875"/>
    </ligand>
</feature>
<feature type="domain" description="NERD" evidence="3">
    <location>
        <begin position="120"/>
        <end position="163"/>
    </location>
</feature>
<dbReference type="GO" id="GO:0046872">
    <property type="term" value="F:metal ion binding"/>
    <property type="evidence" value="ECO:0007669"/>
    <property type="project" value="UniProtKB-KW"/>
</dbReference>
<keyword evidence="2" id="KW-0378">Hydrolase</keyword>
<dbReference type="EC" id="3.5.1.88" evidence="2"/>
<comment type="function">
    <text evidence="2">Removes the formyl group from the N-terminal Met of newly synthesized proteins. Requires at least a dipeptide for an efficient rate of reaction. N-terminal L-methionine is a prerequisite for activity but the enzyme has broad specificity at other positions.</text>
</comment>
<dbReference type="CDD" id="cd00487">
    <property type="entry name" value="Pep_deformylase"/>
    <property type="match status" value="1"/>
</dbReference>
<dbReference type="NCBIfam" id="TIGR00079">
    <property type="entry name" value="pept_deformyl"/>
    <property type="match status" value="1"/>
</dbReference>
<gene>
    <name evidence="2 4" type="primary">def</name>
    <name evidence="4" type="ORF">COU29_00095</name>
</gene>
<organism evidence="4 5">
    <name type="scientific">Candidatus Magasanikbacteria bacterium CG10_big_fil_rev_8_21_14_0_10_36_32</name>
    <dbReference type="NCBI Taxonomy" id="1974646"/>
    <lineage>
        <taxon>Bacteria</taxon>
        <taxon>Candidatus Magasanikiibacteriota</taxon>
    </lineage>
</organism>
<dbReference type="InterPro" id="IPR011528">
    <property type="entry name" value="NERD"/>
</dbReference>
<dbReference type="PRINTS" id="PR01576">
    <property type="entry name" value="PDEFORMYLASE"/>
</dbReference>
<comment type="cofactor">
    <cofactor evidence="2">
        <name>Fe(2+)</name>
        <dbReference type="ChEBI" id="CHEBI:29033"/>
    </cofactor>
    <text evidence="2">Binds 1 Fe(2+) ion.</text>
</comment>
<evidence type="ECO:0000259" key="3">
    <source>
        <dbReference type="PROSITE" id="PS50965"/>
    </source>
</evidence>
<keyword evidence="2" id="KW-0479">Metal-binding</keyword>
<evidence type="ECO:0000313" key="5">
    <source>
        <dbReference type="Proteomes" id="UP000231426"/>
    </source>
</evidence>
<dbReference type="GO" id="GO:0006412">
    <property type="term" value="P:translation"/>
    <property type="evidence" value="ECO:0007669"/>
    <property type="project" value="UniProtKB-UniRule"/>
</dbReference>
<feature type="active site" evidence="2">
    <location>
        <position position="139"/>
    </location>
</feature>
<dbReference type="SUPFAM" id="SSF56420">
    <property type="entry name" value="Peptide deformylase"/>
    <property type="match status" value="1"/>
</dbReference>
<dbReference type="Proteomes" id="UP000231426">
    <property type="component" value="Unassembled WGS sequence"/>
</dbReference>
<reference evidence="5" key="1">
    <citation type="submission" date="2017-09" db="EMBL/GenBank/DDBJ databases">
        <title>Depth-based differentiation of microbial function through sediment-hosted aquifers and enrichment of novel symbionts in the deep terrestrial subsurface.</title>
        <authorList>
            <person name="Probst A.J."/>
            <person name="Ladd B."/>
            <person name="Jarett J.K."/>
            <person name="Geller-Mcgrath D.E."/>
            <person name="Sieber C.M.K."/>
            <person name="Emerson J.B."/>
            <person name="Anantharaman K."/>
            <person name="Thomas B.C."/>
            <person name="Malmstrom R."/>
            <person name="Stieglmeier M."/>
            <person name="Klingl A."/>
            <person name="Woyke T."/>
            <person name="Ryan C.M."/>
            <person name="Banfield J.F."/>
        </authorList>
    </citation>
    <scope>NUCLEOTIDE SEQUENCE [LARGE SCALE GENOMIC DNA]</scope>
</reference>
<evidence type="ECO:0000256" key="2">
    <source>
        <dbReference type="HAMAP-Rule" id="MF_00163"/>
    </source>
</evidence>
<name>A0A2M6W7K7_9BACT</name>
<sequence length="163" mass="18476">MILDIVTDPNEILHKKSASLSADRFGSPDIKKLTTNMIETMYAKDGVGLAAPQIGQSLAICVIAKKYTPNQKTDLILINPEWEKMSLQKTIDDEGCLSVPNIFGEVKRYKKIKVYGQNIRGEKMEFPAEDYFARILQHEIDHLNGILFIEKAKKLRQADLIQL</sequence>
<accession>A0A2M6W7K7</accession>
<proteinExistence type="inferred from homology"/>
<dbReference type="HAMAP" id="MF_00163">
    <property type="entry name" value="Pep_deformylase"/>
    <property type="match status" value="1"/>
</dbReference>